<feature type="region of interest" description="Disordered" evidence="1">
    <location>
        <begin position="1069"/>
        <end position="1110"/>
    </location>
</feature>
<keyword evidence="2" id="KW-1133">Transmembrane helix</keyword>
<feature type="region of interest" description="Disordered" evidence="1">
    <location>
        <begin position="981"/>
        <end position="1014"/>
    </location>
</feature>
<evidence type="ECO:0000256" key="1">
    <source>
        <dbReference type="SAM" id="MobiDB-lite"/>
    </source>
</evidence>
<feature type="compositionally biased region" description="Low complexity" evidence="1">
    <location>
        <begin position="589"/>
        <end position="612"/>
    </location>
</feature>
<organism evidence="3 4">
    <name type="scientific">Macrostomum lignano</name>
    <dbReference type="NCBI Taxonomy" id="282301"/>
    <lineage>
        <taxon>Eukaryota</taxon>
        <taxon>Metazoa</taxon>
        <taxon>Spiralia</taxon>
        <taxon>Lophotrochozoa</taxon>
        <taxon>Platyhelminthes</taxon>
        <taxon>Rhabditophora</taxon>
        <taxon>Macrostomorpha</taxon>
        <taxon>Macrostomida</taxon>
        <taxon>Macrostomidae</taxon>
        <taxon>Macrostomum</taxon>
    </lineage>
</organism>
<feature type="region of interest" description="Disordered" evidence="1">
    <location>
        <begin position="575"/>
        <end position="612"/>
    </location>
</feature>
<reference evidence="4" key="1">
    <citation type="submission" date="2016-11" db="UniProtKB">
        <authorList>
            <consortium name="WormBaseParasite"/>
        </authorList>
    </citation>
    <scope>IDENTIFICATION</scope>
</reference>
<feature type="region of interest" description="Disordered" evidence="1">
    <location>
        <begin position="891"/>
        <end position="911"/>
    </location>
</feature>
<feature type="transmembrane region" description="Helical" evidence="2">
    <location>
        <begin position="26"/>
        <end position="45"/>
    </location>
</feature>
<dbReference type="AlphaFoldDB" id="A0A1I8FLQ9"/>
<proteinExistence type="predicted"/>
<feature type="compositionally biased region" description="Low complexity" evidence="1">
    <location>
        <begin position="993"/>
        <end position="1007"/>
    </location>
</feature>
<name>A0A1I8FLQ9_9PLAT</name>
<evidence type="ECO:0000313" key="4">
    <source>
        <dbReference type="WBParaSite" id="maker-unitig_39518-snap-gene-0.2-mRNA-1"/>
    </source>
</evidence>
<keyword evidence="2" id="KW-0472">Membrane</keyword>
<evidence type="ECO:0000256" key="2">
    <source>
        <dbReference type="SAM" id="Phobius"/>
    </source>
</evidence>
<keyword evidence="2" id="KW-0812">Transmembrane</keyword>
<evidence type="ECO:0000313" key="3">
    <source>
        <dbReference type="Proteomes" id="UP000095280"/>
    </source>
</evidence>
<keyword evidence="3" id="KW-1185">Reference proteome</keyword>
<accession>A0A1I8FLQ9</accession>
<dbReference type="WBParaSite" id="maker-unitig_39518-snap-gene-0.2-mRNA-1">
    <property type="protein sequence ID" value="maker-unitig_39518-snap-gene-0.2-mRNA-1"/>
    <property type="gene ID" value="maker-unitig_39518-snap-gene-0.2"/>
</dbReference>
<sequence>MASTCARIGGLLAPQIVLLNAFWQPLPFVLIGALAVSAGLLALLLPETLRQPLPETIEDGENFGQHMQEISKDKKRNAVWLGFGPPEMPVTRLTPQWLSSGGARCEVWLAYRDLGGSDCEVLAVVDSTSSSSRDTQCCLTRFIRCRGHRVEVQPVLLLDLLRLAQRRADGVVIGEEDLLHVHLADPRLAEHQADGGSRHLVEHPEAHGVDEAAAAGEVDDHVMKAGRRPQVADGQRGRHGAVVRLARLLRLHLPGGGARRRVLQDRDGLLDSQAQVAQLLVVGVLLDGELAGLQPVQRVPEVIRRGEVQRALVAEDLDALDLLGVWRHHYVLVDVRVRDAAQDAGVRPLRAEHMVSREKATPMIRPVSTLKQMTDAQDGHQDKRGREQVRHLSAAAQGLVQSRAGHRAGGHEAVREAANQVAGAVGQELLVRIDLGRTSWRRDTETRESNDGDDDGVLHQLAVSQLQLRHPRLLEALRHVADLVDAEIVEVGQVGDQRHDHRDDELARDRRLAVAVQPAVAILHSTRNTIEHPEMISVGTLKLATRQRPTPGWRSPRWRPGGEAADKRVAQIVGEHPQPEQAEPQLKIPTSRDTTSTVSSMTSADAADSSPPSGVVALTLKLLCGTVGAVHEPHAWHLADHERHDALAGHDQMRRGAQNAVDDPGHEGGVQAVHGRQVCQQGVGHALRDAHDAGGESRDQVQRQVLAHPVLSEHPHAGQQLGAMSEQLRLGPLGTKTLSMNRLRSGSSSSSWKTFSNLWLRVNWPLDLHHAHLPGPGRHRLHHVLALHPDGSGLACTSPARRAPPPPPLPAGAPAGCTDGRTIYLQGSAQPILRVLGWQLGALRRRQSWRGGAGPEQRVPAAVAAQLAAAAAAARRMFELDMSSLSYLGSGSGSGSSSVSRPDLGSSFGSCSGSGSSSAFESISVSGPVSGASSAACLGVGWRRSRRPPNRGQQAADDRFGAVDAADATVGYYVGRGRSAGRGGGCPQAASPGPQDQQAEPEGQQQRGGRGHHGVQAAEIVRVPATPTVPRIRAVGFVEAGKTRRRRGGAAAAAAVRFSGTQLQLLSPSGQRFTGAGPVHGPLTAAAGSRRYRRRRQRPACWLQRPRSRR</sequence>
<protein>
    <submittedName>
        <fullName evidence="4">MFS domain-containing protein</fullName>
    </submittedName>
</protein>
<dbReference type="Proteomes" id="UP000095280">
    <property type="component" value="Unplaced"/>
</dbReference>